<comment type="similarity">
    <text evidence="10 11">Belongs to the YjjX NTPase family.</text>
</comment>
<name>A0A2H0WRH5_9BACT</name>
<organism evidence="13 14">
    <name type="scientific">Candidatus Shapirobacteria bacterium CG09_land_8_20_14_0_10_38_17</name>
    <dbReference type="NCBI Taxonomy" id="1974884"/>
    <lineage>
        <taxon>Bacteria</taxon>
        <taxon>Candidatus Shapironibacteriota</taxon>
    </lineage>
</organism>
<proteinExistence type="inferred from homology"/>
<dbReference type="InterPro" id="IPR029001">
    <property type="entry name" value="ITPase-like_fam"/>
</dbReference>
<dbReference type="GO" id="GO:0006772">
    <property type="term" value="P:thiamine metabolic process"/>
    <property type="evidence" value="ECO:0007669"/>
    <property type="project" value="TreeGrafter"/>
</dbReference>
<evidence type="ECO:0000259" key="12">
    <source>
        <dbReference type="Pfam" id="PF01931"/>
    </source>
</evidence>
<dbReference type="SUPFAM" id="SSF52972">
    <property type="entry name" value="ITPase-like"/>
    <property type="match status" value="1"/>
</dbReference>
<keyword evidence="6 11" id="KW-0546">Nucleotide metabolism</keyword>
<dbReference type="AlphaFoldDB" id="A0A2H0WRH5"/>
<evidence type="ECO:0000256" key="10">
    <source>
        <dbReference type="ARBA" id="ARBA00060855"/>
    </source>
</evidence>
<dbReference type="EMBL" id="PEZH01000018">
    <property type="protein sequence ID" value="PIS15237.1"/>
    <property type="molecule type" value="Genomic_DNA"/>
</dbReference>
<evidence type="ECO:0000256" key="2">
    <source>
        <dbReference type="ARBA" id="ARBA00022723"/>
    </source>
</evidence>
<keyword evidence="7 11" id="KW-0464">Manganese</keyword>
<comment type="catalytic activity">
    <reaction evidence="9 11">
        <text>XTP + H2O = XDP + phosphate + H(+)</text>
        <dbReference type="Rhea" id="RHEA:28406"/>
        <dbReference type="ChEBI" id="CHEBI:15377"/>
        <dbReference type="ChEBI" id="CHEBI:15378"/>
        <dbReference type="ChEBI" id="CHEBI:43474"/>
        <dbReference type="ChEBI" id="CHEBI:59884"/>
        <dbReference type="ChEBI" id="CHEBI:61314"/>
        <dbReference type="EC" id="3.6.1.73"/>
    </reaction>
</comment>
<dbReference type="HAMAP" id="MF_00648">
    <property type="entry name" value="Non_canon_purine_NTPase_YjjX"/>
    <property type="match status" value="1"/>
</dbReference>
<dbReference type="PANTHER" id="PTHR34699:SF2">
    <property type="entry name" value="NON-CANONICAL PURINE NTP PHOSPHATASE_PRRC1 DOMAIN-CONTAINING PROTEIN"/>
    <property type="match status" value="1"/>
</dbReference>
<dbReference type="GO" id="GO:0103023">
    <property type="term" value="F:ITPase activity"/>
    <property type="evidence" value="ECO:0007669"/>
    <property type="project" value="UniProtKB-EC"/>
</dbReference>
<dbReference type="FunFam" id="3.90.950.10:FF:000002">
    <property type="entry name" value="Inosine/xanthosine triphosphatase"/>
    <property type="match status" value="1"/>
</dbReference>
<evidence type="ECO:0000256" key="7">
    <source>
        <dbReference type="ARBA" id="ARBA00023211"/>
    </source>
</evidence>
<comment type="subunit">
    <text evidence="11">Homodimer.</text>
</comment>
<comment type="catalytic activity">
    <reaction evidence="8 11">
        <text>ITP + H2O = IDP + phosphate + H(+)</text>
        <dbReference type="Rhea" id="RHEA:28330"/>
        <dbReference type="ChEBI" id="CHEBI:15377"/>
        <dbReference type="ChEBI" id="CHEBI:15378"/>
        <dbReference type="ChEBI" id="CHEBI:43474"/>
        <dbReference type="ChEBI" id="CHEBI:58280"/>
        <dbReference type="ChEBI" id="CHEBI:61402"/>
        <dbReference type="EC" id="3.6.1.73"/>
    </reaction>
</comment>
<dbReference type="InterPro" id="IPR002786">
    <property type="entry name" value="Non_canon_purine_NTPase"/>
</dbReference>
<keyword evidence="5 11" id="KW-0460">Magnesium</keyword>
<comment type="caution">
    <text evidence="11">Lacks conserved residue(s) required for the propagation of feature annotation.</text>
</comment>
<dbReference type="InterPro" id="IPR050299">
    <property type="entry name" value="YjjX_NTPase"/>
</dbReference>
<evidence type="ECO:0000256" key="11">
    <source>
        <dbReference type="HAMAP-Rule" id="MF_00648"/>
    </source>
</evidence>
<dbReference type="Pfam" id="PF01931">
    <property type="entry name" value="NTPase_I-T"/>
    <property type="match status" value="1"/>
</dbReference>
<evidence type="ECO:0000256" key="9">
    <source>
        <dbReference type="ARBA" id="ARBA00048781"/>
    </source>
</evidence>
<dbReference type="NCBIfam" id="TIGR00258">
    <property type="entry name" value="inosine/xanthosine triphosphatase"/>
    <property type="match status" value="1"/>
</dbReference>
<evidence type="ECO:0000256" key="1">
    <source>
        <dbReference type="ARBA" id="ARBA00001936"/>
    </source>
</evidence>
<dbReference type="GO" id="GO:0000166">
    <property type="term" value="F:nucleotide binding"/>
    <property type="evidence" value="ECO:0007669"/>
    <property type="project" value="UniProtKB-KW"/>
</dbReference>
<evidence type="ECO:0000313" key="13">
    <source>
        <dbReference type="EMBL" id="PIS15237.1"/>
    </source>
</evidence>
<protein>
    <recommendedName>
        <fullName evidence="11">Probable inosine/xanthosine triphosphatase</fullName>
        <shortName evidence="11">ITPase/XTPase</shortName>
        <ecNumber evidence="11">3.6.1.73</ecNumber>
    </recommendedName>
    <alternativeName>
        <fullName evidence="11">Non-canonical purine NTP phosphatase</fullName>
    </alternativeName>
    <alternativeName>
        <fullName evidence="11">Non-standard purine NTP phosphatase</fullName>
    </alternativeName>
    <alternativeName>
        <fullName evidence="11">Nucleoside-triphosphate phosphatase</fullName>
        <shortName evidence="11">NTPase</shortName>
    </alternativeName>
</protein>
<dbReference type="GO" id="GO:0046872">
    <property type="term" value="F:metal ion binding"/>
    <property type="evidence" value="ECO:0007669"/>
    <property type="project" value="UniProtKB-KW"/>
</dbReference>
<comment type="cofactor">
    <cofactor evidence="11">
        <name>Mg(2+)</name>
        <dbReference type="ChEBI" id="CHEBI:18420"/>
    </cofactor>
    <cofactor evidence="11">
        <name>Mn(2+)</name>
        <dbReference type="ChEBI" id="CHEBI:29035"/>
    </cofactor>
    <text evidence="11">Binds 1 divalent metal cation per subunit; can use either Mg(2+) or Mn(2+).</text>
</comment>
<comment type="function">
    <text evidence="11">Phosphatase that hydrolyzes non-canonical purine nucleotides such as XTP and ITP to their respective diphosphate derivatives. Probably excludes non-canonical purines from DNA/RNA precursor pool, thus preventing their incorporation into DNA/RNA and avoiding chromosomal lesions.</text>
</comment>
<evidence type="ECO:0000256" key="3">
    <source>
        <dbReference type="ARBA" id="ARBA00022741"/>
    </source>
</evidence>
<keyword evidence="3 11" id="KW-0547">Nucleotide-binding</keyword>
<keyword evidence="2 11" id="KW-0479">Metal-binding</keyword>
<dbReference type="GO" id="GO:0009117">
    <property type="term" value="P:nucleotide metabolic process"/>
    <property type="evidence" value="ECO:0007669"/>
    <property type="project" value="UniProtKB-KW"/>
</dbReference>
<evidence type="ECO:0000256" key="8">
    <source>
        <dbReference type="ARBA" id="ARBA00048174"/>
    </source>
</evidence>
<dbReference type="Gene3D" id="3.90.950.10">
    <property type="match status" value="1"/>
</dbReference>
<evidence type="ECO:0000256" key="6">
    <source>
        <dbReference type="ARBA" id="ARBA00023080"/>
    </source>
</evidence>
<evidence type="ECO:0000256" key="4">
    <source>
        <dbReference type="ARBA" id="ARBA00022801"/>
    </source>
</evidence>
<sequence>MKRVIIASKNPVKIRAVRIGFRKMFPNEAFKFKGVLVPSGVSNQPIGDRETMAGANSRADNAYKVVKGADYWVGIEGGVEKISGEMETFAWVVIKSKNVVGKAKTGTFFLPKEVVDLVNKGKELGDADDIVFGRKNSKQKNGAVGILTNDVLDRTRYYVEAVILALIPFKNLKLYQ</sequence>
<feature type="domain" description="Non-canonical purine NTP phosphatase/PRRC1" evidence="12">
    <location>
        <begin position="7"/>
        <end position="169"/>
    </location>
</feature>
<keyword evidence="4 11" id="KW-0378">Hydrolase</keyword>
<gene>
    <name evidence="13" type="ORF">COT63_01015</name>
</gene>
<dbReference type="PANTHER" id="PTHR34699">
    <property type="match status" value="1"/>
</dbReference>
<dbReference type="EC" id="3.6.1.73" evidence="11"/>
<dbReference type="InterPro" id="IPR026533">
    <property type="entry name" value="NTPase/PRRC1"/>
</dbReference>
<reference evidence="14" key="1">
    <citation type="submission" date="2017-09" db="EMBL/GenBank/DDBJ databases">
        <title>Depth-based differentiation of microbial function through sediment-hosted aquifers and enrichment of novel symbionts in the deep terrestrial subsurface.</title>
        <authorList>
            <person name="Probst A.J."/>
            <person name="Ladd B."/>
            <person name="Jarett J.K."/>
            <person name="Geller-Mcgrath D.E."/>
            <person name="Sieber C.M.K."/>
            <person name="Emerson J.B."/>
            <person name="Anantharaman K."/>
            <person name="Thomas B.C."/>
            <person name="Malmstrom R."/>
            <person name="Stieglmeier M."/>
            <person name="Klingl A."/>
            <person name="Woyke T."/>
            <person name="Ryan C.M."/>
            <person name="Banfield J.F."/>
        </authorList>
    </citation>
    <scope>NUCLEOTIDE SEQUENCE [LARGE SCALE GENOMIC DNA]</scope>
</reference>
<dbReference type="NCBIfam" id="NF003459">
    <property type="entry name" value="PRK05074.1"/>
    <property type="match status" value="1"/>
</dbReference>
<comment type="caution">
    <text evidence="13">The sequence shown here is derived from an EMBL/GenBank/DDBJ whole genome shotgun (WGS) entry which is preliminary data.</text>
</comment>
<dbReference type="Proteomes" id="UP000231282">
    <property type="component" value="Unassembled WGS sequence"/>
</dbReference>
<comment type="cofactor">
    <cofactor evidence="1">
        <name>Mn(2+)</name>
        <dbReference type="ChEBI" id="CHEBI:29035"/>
    </cofactor>
</comment>
<evidence type="ECO:0000256" key="5">
    <source>
        <dbReference type="ARBA" id="ARBA00022842"/>
    </source>
</evidence>
<evidence type="ECO:0000313" key="14">
    <source>
        <dbReference type="Proteomes" id="UP000231282"/>
    </source>
</evidence>
<accession>A0A2H0WRH5</accession>